<dbReference type="AlphaFoldDB" id="E6QHF0"/>
<gene>
    <name evidence="2" type="ORF">CARN6_2774</name>
</gene>
<evidence type="ECO:0000313" key="2">
    <source>
        <dbReference type="EMBL" id="CBI06664.1"/>
    </source>
</evidence>
<organism evidence="2">
    <name type="scientific">mine drainage metagenome</name>
    <dbReference type="NCBI Taxonomy" id="410659"/>
    <lineage>
        <taxon>unclassified sequences</taxon>
        <taxon>metagenomes</taxon>
        <taxon>ecological metagenomes</taxon>
    </lineage>
</organism>
<name>E6QHF0_9ZZZZ</name>
<reference evidence="2" key="1">
    <citation type="submission" date="2009-10" db="EMBL/GenBank/DDBJ databases">
        <title>Diversity of trophic interactions inside an arsenic-rich microbial ecosystem.</title>
        <authorList>
            <person name="Bertin P.N."/>
            <person name="Heinrich-Salmeron A."/>
            <person name="Pelletier E."/>
            <person name="Goulhen-Chollet F."/>
            <person name="Arsene-Ploetze F."/>
            <person name="Gallien S."/>
            <person name="Calteau A."/>
            <person name="Vallenet D."/>
            <person name="Casiot C."/>
            <person name="Chane-Woon-Ming B."/>
            <person name="Giloteaux L."/>
            <person name="Barakat M."/>
            <person name="Bonnefoy V."/>
            <person name="Bruneel O."/>
            <person name="Chandler M."/>
            <person name="Cleiss J."/>
            <person name="Duran R."/>
            <person name="Elbaz-Poulichet F."/>
            <person name="Fonknechten N."/>
            <person name="Lauga B."/>
            <person name="Mornico D."/>
            <person name="Ortet P."/>
            <person name="Schaeffer C."/>
            <person name="Siguier P."/>
            <person name="Alexander Thil Smith A."/>
            <person name="Van Dorsselaer A."/>
            <person name="Weissenbach J."/>
            <person name="Medigue C."/>
            <person name="Le Paslier D."/>
        </authorList>
    </citation>
    <scope>NUCLEOTIDE SEQUENCE</scope>
</reference>
<proteinExistence type="predicted"/>
<feature type="region of interest" description="Disordered" evidence="1">
    <location>
        <begin position="1"/>
        <end position="50"/>
    </location>
</feature>
<evidence type="ECO:0000256" key="1">
    <source>
        <dbReference type="SAM" id="MobiDB-lite"/>
    </source>
</evidence>
<comment type="caution">
    <text evidence="2">The sequence shown here is derived from an EMBL/GenBank/DDBJ whole genome shotgun (WGS) entry which is preliminary data.</text>
</comment>
<dbReference type="EMBL" id="CABQ01000005">
    <property type="protein sequence ID" value="CBI06664.1"/>
    <property type="molecule type" value="Genomic_DNA"/>
</dbReference>
<feature type="compositionally biased region" description="Basic and acidic residues" evidence="1">
    <location>
        <begin position="33"/>
        <end position="45"/>
    </location>
</feature>
<accession>E6QHF0</accession>
<protein>
    <submittedName>
        <fullName evidence="2">Uncharacterized protein</fullName>
    </submittedName>
</protein>
<sequence>MSFFRRIPCAGASQLPPDAPSRIRPAKGRKKHASEAFDEGNRFGRDAFPPPCEPEVLGGLGLDVDGLPTQPEVRCDPLDHERNMGRHFRRLGHDRRVDVHDPVARFGEETAYFPQDDPAVDVLELLVGVGKMPADVAQCRCADQRVANRMQQHVRIGVAHEPLPEGNLHAADDQLAPRNERMHVESLPYSHVLFLSAKIIAAIAMSAG</sequence>